<dbReference type="SUPFAM" id="SSF53474">
    <property type="entry name" value="alpha/beta-Hydrolases"/>
    <property type="match status" value="1"/>
</dbReference>
<dbReference type="STRING" id="743788.S8DRE1"/>
<feature type="transmembrane region" description="Helical" evidence="2">
    <location>
        <begin position="24"/>
        <end position="46"/>
    </location>
</feature>
<feature type="domain" description="Alpha/beta hydrolase fold-3" evidence="3">
    <location>
        <begin position="162"/>
        <end position="388"/>
    </location>
</feature>
<dbReference type="GO" id="GO:0016787">
    <property type="term" value="F:hydrolase activity"/>
    <property type="evidence" value="ECO:0007669"/>
    <property type="project" value="UniProtKB-KW"/>
</dbReference>
<dbReference type="eggNOG" id="ENOG502S05E">
    <property type="taxonomic scope" value="Eukaryota"/>
</dbReference>
<dbReference type="InterPro" id="IPR013094">
    <property type="entry name" value="AB_hydrolase_3"/>
</dbReference>
<dbReference type="EMBL" id="KE504211">
    <property type="protein sequence ID" value="EPS95257.1"/>
    <property type="molecule type" value="Genomic_DNA"/>
</dbReference>
<proteinExistence type="predicted"/>
<keyword evidence="2" id="KW-1133">Transmembrane helix</keyword>
<dbReference type="PANTHER" id="PTHR48081">
    <property type="entry name" value="AB HYDROLASE SUPERFAMILY PROTEIN C4A8.06C"/>
    <property type="match status" value="1"/>
</dbReference>
<dbReference type="HOGENOM" id="CLU_019364_3_0_1"/>
<keyword evidence="5" id="KW-1185">Reference proteome</keyword>
<dbReference type="Gene3D" id="3.40.50.1820">
    <property type="entry name" value="alpha/beta hydrolase"/>
    <property type="match status" value="2"/>
</dbReference>
<keyword evidence="1" id="KW-0378">Hydrolase</keyword>
<dbReference type="InParanoid" id="S8DRE1"/>
<dbReference type="Proteomes" id="UP000015241">
    <property type="component" value="Unassembled WGS sequence"/>
</dbReference>
<evidence type="ECO:0000313" key="4">
    <source>
        <dbReference type="EMBL" id="EPS95257.1"/>
    </source>
</evidence>
<accession>S8DRE1</accession>
<evidence type="ECO:0000256" key="1">
    <source>
        <dbReference type="ARBA" id="ARBA00022801"/>
    </source>
</evidence>
<gene>
    <name evidence="4" type="ORF">FOMPIDRAFT_1025867</name>
</gene>
<name>S8DRE1_FOMSC</name>
<evidence type="ECO:0000259" key="3">
    <source>
        <dbReference type="Pfam" id="PF07859"/>
    </source>
</evidence>
<dbReference type="InterPro" id="IPR050300">
    <property type="entry name" value="GDXG_lipolytic_enzyme"/>
</dbReference>
<dbReference type="InterPro" id="IPR029058">
    <property type="entry name" value="AB_hydrolase_fold"/>
</dbReference>
<organism evidence="4 5">
    <name type="scientific">Fomitopsis schrenkii</name>
    <name type="common">Brown rot fungus</name>
    <dbReference type="NCBI Taxonomy" id="2126942"/>
    <lineage>
        <taxon>Eukaryota</taxon>
        <taxon>Fungi</taxon>
        <taxon>Dikarya</taxon>
        <taxon>Basidiomycota</taxon>
        <taxon>Agaricomycotina</taxon>
        <taxon>Agaricomycetes</taxon>
        <taxon>Polyporales</taxon>
        <taxon>Fomitopsis</taxon>
    </lineage>
</organism>
<dbReference type="AlphaFoldDB" id="S8DRE1"/>
<dbReference type="OrthoDB" id="2152029at2759"/>
<dbReference type="Pfam" id="PF07859">
    <property type="entry name" value="Abhydrolase_3"/>
    <property type="match status" value="1"/>
</dbReference>
<keyword evidence="2" id="KW-0812">Transmembrane</keyword>
<sequence length="530" mass="59466">MTRVAEQENYEQCMPFARQPLKGIYVAQRMLTTLVMVLWWVLYYTVMPRSHRPRPSWSLKQIICVNFTRRIYKVTELAGVTWGTRNPERACDNKSLKETRFEWIDSLPEEMRSGIVVDSQAKCMRVGVFIWPKDAPHATVDKHERDSEVSDAEAGDVSVIGIFMHGGGYCHMSAHEKAPTSQIPRRLIKDKAFAKIYAVEYRLLQHAPFPAQVQDAAAVYYHIIQQHQHAAAATGHRSEDSSETRIAYAKPGDGVLRQDYLTADHVPQEFKNRLANEQAKSRVAEAAQNLRCKIVLIGDSAGGNLVLALARWIRDEARLPPPAGLLLLSPSCDPSHAFPESPSAYVPRPHAETDYLVDTPEPRALLQRTFLGVHPLAMMHSPYVSPASEKVLRAFYGDAFADSVQDLTIARLTTVRRATLRSMASAPSTPVPCTPMERDGGPTSLEHPVLAAPRGLSLFSDFPRACVVLGDAERLEREVTKLVGAMERDGVHVRTVWVKDGAHDVLMMGWWDEDVRTKVYNDIEAWLKDI</sequence>
<protein>
    <recommendedName>
        <fullName evidence="3">Alpha/beta hydrolase fold-3 domain-containing protein</fullName>
    </recommendedName>
</protein>
<dbReference type="PANTHER" id="PTHR48081:SF8">
    <property type="entry name" value="ALPHA_BETA HYDROLASE FOLD-3 DOMAIN-CONTAINING PROTEIN-RELATED"/>
    <property type="match status" value="1"/>
</dbReference>
<reference evidence="4 5" key="1">
    <citation type="journal article" date="2012" name="Science">
        <title>The Paleozoic origin of enzymatic lignin decomposition reconstructed from 31 fungal genomes.</title>
        <authorList>
            <person name="Floudas D."/>
            <person name="Binder M."/>
            <person name="Riley R."/>
            <person name="Barry K."/>
            <person name="Blanchette R.A."/>
            <person name="Henrissat B."/>
            <person name="Martinez A.T."/>
            <person name="Otillar R."/>
            <person name="Spatafora J.W."/>
            <person name="Yadav J.S."/>
            <person name="Aerts A."/>
            <person name="Benoit I."/>
            <person name="Boyd A."/>
            <person name="Carlson A."/>
            <person name="Copeland A."/>
            <person name="Coutinho P.M."/>
            <person name="de Vries R.P."/>
            <person name="Ferreira P."/>
            <person name="Findley K."/>
            <person name="Foster B."/>
            <person name="Gaskell J."/>
            <person name="Glotzer D."/>
            <person name="Gorecki P."/>
            <person name="Heitman J."/>
            <person name="Hesse C."/>
            <person name="Hori C."/>
            <person name="Igarashi K."/>
            <person name="Jurgens J.A."/>
            <person name="Kallen N."/>
            <person name="Kersten P."/>
            <person name="Kohler A."/>
            <person name="Kuees U."/>
            <person name="Kumar T.K.A."/>
            <person name="Kuo A."/>
            <person name="LaButti K."/>
            <person name="Larrondo L.F."/>
            <person name="Lindquist E."/>
            <person name="Ling A."/>
            <person name="Lombard V."/>
            <person name="Lucas S."/>
            <person name="Lundell T."/>
            <person name="Martin R."/>
            <person name="McLaughlin D.J."/>
            <person name="Morgenstern I."/>
            <person name="Morin E."/>
            <person name="Murat C."/>
            <person name="Nagy L.G."/>
            <person name="Nolan M."/>
            <person name="Ohm R.A."/>
            <person name="Patyshakuliyeva A."/>
            <person name="Rokas A."/>
            <person name="Ruiz-Duenas F.J."/>
            <person name="Sabat G."/>
            <person name="Salamov A."/>
            <person name="Samejima M."/>
            <person name="Schmutz J."/>
            <person name="Slot J.C."/>
            <person name="St John F."/>
            <person name="Stenlid J."/>
            <person name="Sun H."/>
            <person name="Sun S."/>
            <person name="Syed K."/>
            <person name="Tsang A."/>
            <person name="Wiebenga A."/>
            <person name="Young D."/>
            <person name="Pisabarro A."/>
            <person name="Eastwood D.C."/>
            <person name="Martin F."/>
            <person name="Cullen D."/>
            <person name="Grigoriev I.V."/>
            <person name="Hibbett D.S."/>
        </authorList>
    </citation>
    <scope>NUCLEOTIDE SEQUENCE</scope>
    <source>
        <strain evidence="5">FP-58527</strain>
    </source>
</reference>
<evidence type="ECO:0000256" key="2">
    <source>
        <dbReference type="SAM" id="Phobius"/>
    </source>
</evidence>
<evidence type="ECO:0000313" key="5">
    <source>
        <dbReference type="Proteomes" id="UP000015241"/>
    </source>
</evidence>
<keyword evidence="2" id="KW-0472">Membrane</keyword>